<dbReference type="InterPro" id="IPR001647">
    <property type="entry name" value="HTH_TetR"/>
</dbReference>
<dbReference type="STRING" id="418495.SAMN05216215_100736"/>
<protein>
    <submittedName>
        <fullName evidence="6">Transcriptional regulator, TetR family</fullName>
    </submittedName>
</protein>
<dbReference type="GO" id="GO:0003700">
    <property type="term" value="F:DNA-binding transcription factor activity"/>
    <property type="evidence" value="ECO:0007669"/>
    <property type="project" value="TreeGrafter"/>
</dbReference>
<evidence type="ECO:0000256" key="1">
    <source>
        <dbReference type="ARBA" id="ARBA00023015"/>
    </source>
</evidence>
<evidence type="ECO:0000256" key="4">
    <source>
        <dbReference type="PROSITE-ProRule" id="PRU00335"/>
    </source>
</evidence>
<dbReference type="PROSITE" id="PS50977">
    <property type="entry name" value="HTH_TETR_2"/>
    <property type="match status" value="1"/>
</dbReference>
<evidence type="ECO:0000259" key="5">
    <source>
        <dbReference type="PROSITE" id="PS50977"/>
    </source>
</evidence>
<dbReference type="OrthoDB" id="155497at2"/>
<keyword evidence="2 4" id="KW-0238">DNA-binding</keyword>
<dbReference type="SUPFAM" id="SSF46689">
    <property type="entry name" value="Homeodomain-like"/>
    <property type="match status" value="1"/>
</dbReference>
<evidence type="ECO:0000313" key="6">
    <source>
        <dbReference type="EMBL" id="SDX04447.1"/>
    </source>
</evidence>
<dbReference type="AlphaFoldDB" id="A0A1H2YGZ3"/>
<dbReference type="RefSeq" id="WP_093263838.1">
    <property type="nucleotide sequence ID" value="NZ_FNOK01000007.1"/>
</dbReference>
<dbReference type="PANTHER" id="PTHR30055:SF234">
    <property type="entry name" value="HTH-TYPE TRANSCRIPTIONAL REGULATOR BETI"/>
    <property type="match status" value="1"/>
</dbReference>
<gene>
    <name evidence="6" type="ORF">SAMN05216215_100736</name>
</gene>
<keyword evidence="1" id="KW-0805">Transcription regulation</keyword>
<keyword evidence="7" id="KW-1185">Reference proteome</keyword>
<keyword evidence="3" id="KW-0804">Transcription</keyword>
<dbReference type="Proteomes" id="UP000199529">
    <property type="component" value="Unassembled WGS sequence"/>
</dbReference>
<proteinExistence type="predicted"/>
<evidence type="ECO:0000313" key="7">
    <source>
        <dbReference type="Proteomes" id="UP000199529"/>
    </source>
</evidence>
<dbReference type="Gene3D" id="1.10.10.60">
    <property type="entry name" value="Homeodomain-like"/>
    <property type="match status" value="1"/>
</dbReference>
<evidence type="ECO:0000256" key="2">
    <source>
        <dbReference type="ARBA" id="ARBA00023125"/>
    </source>
</evidence>
<dbReference type="InterPro" id="IPR009057">
    <property type="entry name" value="Homeodomain-like_sf"/>
</dbReference>
<organism evidence="6 7">
    <name type="scientific">Saccharopolyspora shandongensis</name>
    <dbReference type="NCBI Taxonomy" id="418495"/>
    <lineage>
        <taxon>Bacteria</taxon>
        <taxon>Bacillati</taxon>
        <taxon>Actinomycetota</taxon>
        <taxon>Actinomycetes</taxon>
        <taxon>Pseudonocardiales</taxon>
        <taxon>Pseudonocardiaceae</taxon>
        <taxon>Saccharopolyspora</taxon>
    </lineage>
</organism>
<dbReference type="PRINTS" id="PR00455">
    <property type="entry name" value="HTHTETR"/>
</dbReference>
<evidence type="ECO:0000256" key="3">
    <source>
        <dbReference type="ARBA" id="ARBA00023163"/>
    </source>
</evidence>
<dbReference type="EMBL" id="FNOK01000007">
    <property type="protein sequence ID" value="SDX04447.1"/>
    <property type="molecule type" value="Genomic_DNA"/>
</dbReference>
<dbReference type="Gene3D" id="1.10.357.10">
    <property type="entry name" value="Tetracycline Repressor, domain 2"/>
    <property type="match status" value="1"/>
</dbReference>
<dbReference type="PANTHER" id="PTHR30055">
    <property type="entry name" value="HTH-TYPE TRANSCRIPTIONAL REGULATOR RUTR"/>
    <property type="match status" value="1"/>
</dbReference>
<feature type="domain" description="HTH tetR-type" evidence="5">
    <location>
        <begin position="10"/>
        <end position="70"/>
    </location>
</feature>
<dbReference type="InterPro" id="IPR050109">
    <property type="entry name" value="HTH-type_TetR-like_transc_reg"/>
</dbReference>
<accession>A0A1H2YGZ3</accession>
<dbReference type="Pfam" id="PF00440">
    <property type="entry name" value="TetR_N"/>
    <property type="match status" value="1"/>
</dbReference>
<feature type="DNA-binding region" description="H-T-H motif" evidence="4">
    <location>
        <begin position="33"/>
        <end position="52"/>
    </location>
</feature>
<reference evidence="7" key="1">
    <citation type="submission" date="2016-10" db="EMBL/GenBank/DDBJ databases">
        <authorList>
            <person name="Varghese N."/>
            <person name="Submissions S."/>
        </authorList>
    </citation>
    <scope>NUCLEOTIDE SEQUENCE [LARGE SCALE GENOMIC DNA]</scope>
    <source>
        <strain evidence="7">CGMCC 4.3530</strain>
    </source>
</reference>
<dbReference type="GO" id="GO:0000976">
    <property type="term" value="F:transcription cis-regulatory region binding"/>
    <property type="evidence" value="ECO:0007669"/>
    <property type="project" value="TreeGrafter"/>
</dbReference>
<name>A0A1H2YGZ3_9PSEU</name>
<sequence>MPNRGDRGGSKTRARIADVASELFLERGFDDVTIAEVAAAAGVSKVTVFSHFERKEDLLLDRLPDVVDIVRTAVRERADDTSAVETLRQAALALAEERHVLSGLDGDIEPMMRTVTASPALIARLRAFAYEIETELAAELDTDTTFSGDSTLAAALLVAAYRTVAVETVRRRLAGDDLTDIATTHHQRLNQAFDAVEHGISGAHRRAPSA</sequence>